<dbReference type="GO" id="GO:0003729">
    <property type="term" value="F:mRNA binding"/>
    <property type="evidence" value="ECO:0007669"/>
    <property type="project" value="InterPro"/>
</dbReference>
<evidence type="ECO:0000256" key="4">
    <source>
        <dbReference type="ARBA" id="ARBA00022759"/>
    </source>
</evidence>
<dbReference type="GO" id="GO:0004519">
    <property type="term" value="F:endonuclease activity"/>
    <property type="evidence" value="ECO:0007669"/>
    <property type="project" value="UniProtKB-KW"/>
</dbReference>
<evidence type="ECO:0000256" key="6">
    <source>
        <dbReference type="ARBA" id="ARBA00022884"/>
    </source>
</evidence>
<dbReference type="STRING" id="1618443.UV73_C0005G0032"/>
<comment type="similarity">
    <text evidence="1">Belongs to the HicA mRNA interferase family.</text>
</comment>
<comment type="caution">
    <text evidence="8">The sequence shown here is derived from an EMBL/GenBank/DDBJ whole genome shotgun (WGS) entry which is preliminary data.</text>
</comment>
<proteinExistence type="inferred from homology"/>
<evidence type="ECO:0000256" key="7">
    <source>
        <dbReference type="ARBA" id="ARBA00023016"/>
    </source>
</evidence>
<organism evidence="8 9">
    <name type="scientific">Candidatus Gottesmanbacteria bacterium GW2011_GWA2_43_14</name>
    <dbReference type="NCBI Taxonomy" id="1618443"/>
    <lineage>
        <taxon>Bacteria</taxon>
        <taxon>Candidatus Gottesmaniibacteriota</taxon>
    </lineage>
</organism>
<protein>
    <recommendedName>
        <fullName evidence="10">YcfA family protein</fullName>
    </recommendedName>
</protein>
<evidence type="ECO:0000256" key="1">
    <source>
        <dbReference type="ARBA" id="ARBA00006620"/>
    </source>
</evidence>
<accession>A0A0G1DIT4</accession>
<evidence type="ECO:0000256" key="3">
    <source>
        <dbReference type="ARBA" id="ARBA00022722"/>
    </source>
</evidence>
<dbReference type="Pfam" id="PF07927">
    <property type="entry name" value="HicA_toxin"/>
    <property type="match status" value="1"/>
</dbReference>
<dbReference type="EMBL" id="LCFP01000005">
    <property type="protein sequence ID" value="KKS97755.1"/>
    <property type="molecule type" value="Genomic_DNA"/>
</dbReference>
<dbReference type="SUPFAM" id="SSF54786">
    <property type="entry name" value="YcfA/nrd intein domain"/>
    <property type="match status" value="1"/>
</dbReference>
<dbReference type="InterPro" id="IPR038570">
    <property type="entry name" value="HicA_sf"/>
</dbReference>
<evidence type="ECO:0008006" key="10">
    <source>
        <dbReference type="Google" id="ProtNLM"/>
    </source>
</evidence>
<dbReference type="Gene3D" id="3.30.920.30">
    <property type="entry name" value="Hypothetical protein"/>
    <property type="match status" value="1"/>
</dbReference>
<keyword evidence="7" id="KW-0346">Stress response</keyword>
<keyword evidence="6" id="KW-0694">RNA-binding</keyword>
<keyword evidence="2" id="KW-1277">Toxin-antitoxin system</keyword>
<dbReference type="GO" id="GO:0016787">
    <property type="term" value="F:hydrolase activity"/>
    <property type="evidence" value="ECO:0007669"/>
    <property type="project" value="UniProtKB-KW"/>
</dbReference>
<reference evidence="8 9" key="1">
    <citation type="journal article" date="2015" name="Nature">
        <title>rRNA introns, odd ribosomes, and small enigmatic genomes across a large radiation of phyla.</title>
        <authorList>
            <person name="Brown C.T."/>
            <person name="Hug L.A."/>
            <person name="Thomas B.C."/>
            <person name="Sharon I."/>
            <person name="Castelle C.J."/>
            <person name="Singh A."/>
            <person name="Wilkins M.J."/>
            <person name="Williams K.H."/>
            <person name="Banfield J.F."/>
        </authorList>
    </citation>
    <scope>NUCLEOTIDE SEQUENCE [LARGE SCALE GENOMIC DNA]</scope>
</reference>
<dbReference type="Proteomes" id="UP000034894">
    <property type="component" value="Unassembled WGS sequence"/>
</dbReference>
<evidence type="ECO:0000313" key="9">
    <source>
        <dbReference type="Proteomes" id="UP000034894"/>
    </source>
</evidence>
<evidence type="ECO:0000256" key="2">
    <source>
        <dbReference type="ARBA" id="ARBA00022649"/>
    </source>
</evidence>
<evidence type="ECO:0000256" key="5">
    <source>
        <dbReference type="ARBA" id="ARBA00022801"/>
    </source>
</evidence>
<dbReference type="InterPro" id="IPR012933">
    <property type="entry name" value="HicA_mRNA_interferase"/>
</dbReference>
<evidence type="ECO:0000313" key="8">
    <source>
        <dbReference type="EMBL" id="KKS97755.1"/>
    </source>
</evidence>
<keyword evidence="4" id="KW-0255">Endonuclease</keyword>
<sequence length="82" mass="9513">MYRHPQLAIMPKLPSLKPREIVRKLKKLGFIEHHQVGSHLTMKHPVTKQRAVIPMHLKDIKRGTLSSIIRESGIDRDQFIDA</sequence>
<dbReference type="AlphaFoldDB" id="A0A0G1DIT4"/>
<name>A0A0G1DIT4_9BACT</name>
<gene>
    <name evidence="8" type="ORF">UV73_C0005G0032</name>
</gene>
<keyword evidence="3" id="KW-0540">Nuclease</keyword>
<keyword evidence="5" id="KW-0378">Hydrolase</keyword>